<dbReference type="GO" id="GO:0046872">
    <property type="term" value="F:metal ion binding"/>
    <property type="evidence" value="ECO:0007669"/>
    <property type="project" value="UniProtKB-KW"/>
</dbReference>
<reference evidence="4" key="3">
    <citation type="submission" date="2020-12" db="UniProtKB">
        <authorList>
            <consortium name="EnsemblPlants"/>
        </authorList>
    </citation>
    <scope>IDENTIFICATION</scope>
</reference>
<dbReference type="Pfam" id="PF00403">
    <property type="entry name" value="HMA"/>
    <property type="match status" value="1"/>
</dbReference>
<dbReference type="EMBL" id="ABEU02000016">
    <property type="protein sequence ID" value="PNR38137.1"/>
    <property type="molecule type" value="Genomic_DNA"/>
</dbReference>
<protein>
    <recommendedName>
        <fullName evidence="2">HMA domain-containing protein</fullName>
    </recommendedName>
</protein>
<accession>A9RE40</accession>
<dbReference type="CDD" id="cd00371">
    <property type="entry name" value="HMA"/>
    <property type="match status" value="1"/>
</dbReference>
<dbReference type="SUPFAM" id="SSF55008">
    <property type="entry name" value="HMA, heavy metal-associated domain"/>
    <property type="match status" value="1"/>
</dbReference>
<proteinExistence type="predicted"/>
<dbReference type="eggNOG" id="KOG1603">
    <property type="taxonomic scope" value="Eukaryota"/>
</dbReference>
<gene>
    <name evidence="3" type="ORF">PHYPA_021248</name>
</gene>
<evidence type="ECO:0000259" key="2">
    <source>
        <dbReference type="PROSITE" id="PS50846"/>
    </source>
</evidence>
<dbReference type="FunCoup" id="A9RE40">
    <property type="interactions" value="81"/>
</dbReference>
<evidence type="ECO:0000313" key="3">
    <source>
        <dbReference type="EMBL" id="PNR38137.1"/>
    </source>
</evidence>
<dbReference type="InParanoid" id="A9RE40"/>
<keyword evidence="5" id="KW-1185">Reference proteome</keyword>
<sequence>MGSLFYDRREPTYFDNRSRHAPFYSNVGYGIGRSQVVQLLVPMCCTKCEEKIYEEMMELRGIQGVMVDRQAQRVIVHGFIDPLKALKRAKKVKRDSQLWSGAPYDERDIYLSPKYRRSAYRSPSLYRSSFYQYQPSLYRTLSYEFHQPSVYRSSFHMYTPAYRRISSGRQPWPVYDDMYNPYYVPYIESGFY</sequence>
<evidence type="ECO:0000313" key="5">
    <source>
        <dbReference type="Proteomes" id="UP000006727"/>
    </source>
</evidence>
<dbReference type="PANTHER" id="PTHR22814">
    <property type="entry name" value="COPPER TRANSPORT PROTEIN ATOX1-RELATED"/>
    <property type="match status" value="1"/>
</dbReference>
<dbReference type="InterPro" id="IPR036163">
    <property type="entry name" value="HMA_dom_sf"/>
</dbReference>
<dbReference type="InterPro" id="IPR006121">
    <property type="entry name" value="HMA_dom"/>
</dbReference>
<dbReference type="PROSITE" id="PS50846">
    <property type="entry name" value="HMA_2"/>
    <property type="match status" value="1"/>
</dbReference>
<dbReference type="HOGENOM" id="CLU_1477479_0_0_1"/>
<dbReference type="Proteomes" id="UP000006727">
    <property type="component" value="Chromosome 16"/>
</dbReference>
<evidence type="ECO:0000256" key="1">
    <source>
        <dbReference type="ARBA" id="ARBA00022723"/>
    </source>
</evidence>
<reference evidence="3 5" key="1">
    <citation type="journal article" date="2008" name="Science">
        <title>The Physcomitrella genome reveals evolutionary insights into the conquest of land by plants.</title>
        <authorList>
            <person name="Rensing S."/>
            <person name="Lang D."/>
            <person name="Zimmer A."/>
            <person name="Terry A."/>
            <person name="Salamov A."/>
            <person name="Shapiro H."/>
            <person name="Nishiyama T."/>
            <person name="Perroud P.-F."/>
            <person name="Lindquist E."/>
            <person name="Kamisugi Y."/>
            <person name="Tanahashi T."/>
            <person name="Sakakibara K."/>
            <person name="Fujita T."/>
            <person name="Oishi K."/>
            <person name="Shin-I T."/>
            <person name="Kuroki Y."/>
            <person name="Toyoda A."/>
            <person name="Suzuki Y."/>
            <person name="Hashimoto A."/>
            <person name="Yamaguchi K."/>
            <person name="Sugano A."/>
            <person name="Kohara Y."/>
            <person name="Fujiyama A."/>
            <person name="Anterola A."/>
            <person name="Aoki S."/>
            <person name="Ashton N."/>
            <person name="Barbazuk W.B."/>
            <person name="Barker E."/>
            <person name="Bennetzen J."/>
            <person name="Bezanilla M."/>
            <person name="Blankenship R."/>
            <person name="Cho S.H."/>
            <person name="Dutcher S."/>
            <person name="Estelle M."/>
            <person name="Fawcett J.A."/>
            <person name="Gundlach H."/>
            <person name="Hanada K."/>
            <person name="Heyl A."/>
            <person name="Hicks K.A."/>
            <person name="Hugh J."/>
            <person name="Lohr M."/>
            <person name="Mayer K."/>
            <person name="Melkozernov A."/>
            <person name="Murata T."/>
            <person name="Nelson D."/>
            <person name="Pils B."/>
            <person name="Prigge M."/>
            <person name="Reiss B."/>
            <person name="Renner T."/>
            <person name="Rombauts S."/>
            <person name="Rushton P."/>
            <person name="Sanderfoot A."/>
            <person name="Schween G."/>
            <person name="Shiu S.-H."/>
            <person name="Stueber K."/>
            <person name="Theodoulou F.L."/>
            <person name="Tu H."/>
            <person name="Van de Peer Y."/>
            <person name="Verrier P.J."/>
            <person name="Waters E."/>
            <person name="Wood A."/>
            <person name="Yang L."/>
            <person name="Cove D."/>
            <person name="Cuming A."/>
            <person name="Hasebe M."/>
            <person name="Lucas S."/>
            <person name="Mishler D.B."/>
            <person name="Reski R."/>
            <person name="Grigoriev I."/>
            <person name="Quatrano R.S."/>
            <person name="Boore J.L."/>
        </authorList>
    </citation>
    <scope>NUCLEOTIDE SEQUENCE [LARGE SCALE GENOMIC DNA]</scope>
    <source>
        <strain evidence="4 5">cv. Gransden 2004</strain>
    </source>
</reference>
<dbReference type="AlphaFoldDB" id="A9RE40"/>
<reference evidence="3 5" key="2">
    <citation type="journal article" date="2018" name="Plant J.">
        <title>The Physcomitrella patens chromosome-scale assembly reveals moss genome structure and evolution.</title>
        <authorList>
            <person name="Lang D."/>
            <person name="Ullrich K.K."/>
            <person name="Murat F."/>
            <person name="Fuchs J."/>
            <person name="Jenkins J."/>
            <person name="Haas F.B."/>
            <person name="Piednoel M."/>
            <person name="Gundlach H."/>
            <person name="Van Bel M."/>
            <person name="Meyberg R."/>
            <person name="Vives C."/>
            <person name="Morata J."/>
            <person name="Symeonidi A."/>
            <person name="Hiss M."/>
            <person name="Muchero W."/>
            <person name="Kamisugi Y."/>
            <person name="Saleh O."/>
            <person name="Blanc G."/>
            <person name="Decker E.L."/>
            <person name="van Gessel N."/>
            <person name="Grimwood J."/>
            <person name="Hayes R.D."/>
            <person name="Graham S.W."/>
            <person name="Gunter L.E."/>
            <person name="McDaniel S.F."/>
            <person name="Hoernstein S.N.W."/>
            <person name="Larsson A."/>
            <person name="Li F.W."/>
            <person name="Perroud P.F."/>
            <person name="Phillips J."/>
            <person name="Ranjan P."/>
            <person name="Rokshar D.S."/>
            <person name="Rothfels C.J."/>
            <person name="Schneider L."/>
            <person name="Shu S."/>
            <person name="Stevenson D.W."/>
            <person name="Thummler F."/>
            <person name="Tillich M."/>
            <person name="Villarreal Aguilar J.C."/>
            <person name="Widiez T."/>
            <person name="Wong G.K."/>
            <person name="Wymore A."/>
            <person name="Zhang Y."/>
            <person name="Zimmer A.D."/>
            <person name="Quatrano R.S."/>
            <person name="Mayer K.F.X."/>
            <person name="Goodstein D."/>
            <person name="Casacuberta J.M."/>
            <person name="Vandepoele K."/>
            <person name="Reski R."/>
            <person name="Cuming A.C."/>
            <person name="Tuskan G.A."/>
            <person name="Maumus F."/>
            <person name="Salse J."/>
            <person name="Schmutz J."/>
            <person name="Rensing S.A."/>
        </authorList>
    </citation>
    <scope>NUCLEOTIDE SEQUENCE [LARGE SCALE GENOMIC DNA]</scope>
    <source>
        <strain evidence="4 5">cv. Gransden 2004</strain>
    </source>
</reference>
<dbReference type="Gramene" id="Pp3c16_19790V3.1">
    <property type="protein sequence ID" value="PAC:32986404.CDS.1"/>
    <property type="gene ID" value="Pp3c16_19790"/>
</dbReference>
<dbReference type="PANTHER" id="PTHR22814:SF336">
    <property type="entry name" value="HEAVY METAL-ASSOCIATED ISOPRENYLATED PLANT PROTEIN 23"/>
    <property type="match status" value="1"/>
</dbReference>
<name>A9RE40_PHYPA</name>
<feature type="domain" description="HMA" evidence="2">
    <location>
        <begin position="34"/>
        <end position="97"/>
    </location>
</feature>
<dbReference type="Gene3D" id="3.30.70.100">
    <property type="match status" value="1"/>
</dbReference>
<dbReference type="Gramene" id="Pp3c16_19790V3.2">
    <property type="protein sequence ID" value="PAC:32986405.CDS.1"/>
    <property type="gene ID" value="Pp3c16_19790"/>
</dbReference>
<dbReference type="EnsemblPlants" id="Pp3c16_19790V3.1">
    <property type="protein sequence ID" value="PAC:32986404.CDS.1"/>
    <property type="gene ID" value="Pp3c16_19790"/>
</dbReference>
<dbReference type="EnsemblPlants" id="Pp3c16_19790V3.2">
    <property type="protein sequence ID" value="PAC:32986405.CDS.1"/>
    <property type="gene ID" value="Pp3c16_19790"/>
</dbReference>
<keyword evidence="1" id="KW-0479">Metal-binding</keyword>
<dbReference type="PaxDb" id="3218-PP1S4_7V6.1"/>
<evidence type="ECO:0000313" key="4">
    <source>
        <dbReference type="EnsemblPlants" id="PAC:32986404.CDS.1"/>
    </source>
</evidence>
<organism evidence="3">
    <name type="scientific">Physcomitrium patens</name>
    <name type="common">Spreading-leaved earth moss</name>
    <name type="synonym">Physcomitrella patens</name>
    <dbReference type="NCBI Taxonomy" id="3218"/>
    <lineage>
        <taxon>Eukaryota</taxon>
        <taxon>Viridiplantae</taxon>
        <taxon>Streptophyta</taxon>
        <taxon>Embryophyta</taxon>
        <taxon>Bryophyta</taxon>
        <taxon>Bryophytina</taxon>
        <taxon>Bryopsida</taxon>
        <taxon>Funariidae</taxon>
        <taxon>Funariales</taxon>
        <taxon>Funariaceae</taxon>
        <taxon>Physcomitrium</taxon>
    </lineage>
</organism>